<dbReference type="InParanoid" id="K1PW14"/>
<name>K1PW14_MAGGI</name>
<gene>
    <name evidence="2" type="ORF">CGI_10017337</name>
</gene>
<reference evidence="2" key="1">
    <citation type="journal article" date="2012" name="Nature">
        <title>The oyster genome reveals stress adaptation and complexity of shell formation.</title>
        <authorList>
            <person name="Zhang G."/>
            <person name="Fang X."/>
            <person name="Guo X."/>
            <person name="Li L."/>
            <person name="Luo R."/>
            <person name="Xu F."/>
            <person name="Yang P."/>
            <person name="Zhang L."/>
            <person name="Wang X."/>
            <person name="Qi H."/>
            <person name="Xiong Z."/>
            <person name="Que H."/>
            <person name="Xie Y."/>
            <person name="Holland P.W."/>
            <person name="Paps J."/>
            <person name="Zhu Y."/>
            <person name="Wu F."/>
            <person name="Chen Y."/>
            <person name="Wang J."/>
            <person name="Peng C."/>
            <person name="Meng J."/>
            <person name="Yang L."/>
            <person name="Liu J."/>
            <person name="Wen B."/>
            <person name="Zhang N."/>
            <person name="Huang Z."/>
            <person name="Zhu Q."/>
            <person name="Feng Y."/>
            <person name="Mount A."/>
            <person name="Hedgecock D."/>
            <person name="Xu Z."/>
            <person name="Liu Y."/>
            <person name="Domazet-Loso T."/>
            <person name="Du Y."/>
            <person name="Sun X."/>
            <person name="Zhang S."/>
            <person name="Liu B."/>
            <person name="Cheng P."/>
            <person name="Jiang X."/>
            <person name="Li J."/>
            <person name="Fan D."/>
            <person name="Wang W."/>
            <person name="Fu W."/>
            <person name="Wang T."/>
            <person name="Wang B."/>
            <person name="Zhang J."/>
            <person name="Peng Z."/>
            <person name="Li Y."/>
            <person name="Li N."/>
            <person name="Wang J."/>
            <person name="Chen M."/>
            <person name="He Y."/>
            <person name="Tan F."/>
            <person name="Song X."/>
            <person name="Zheng Q."/>
            <person name="Huang R."/>
            <person name="Yang H."/>
            <person name="Du X."/>
            <person name="Chen L."/>
            <person name="Yang M."/>
            <person name="Gaffney P.M."/>
            <person name="Wang S."/>
            <person name="Luo L."/>
            <person name="She Z."/>
            <person name="Ming Y."/>
            <person name="Huang W."/>
            <person name="Zhang S."/>
            <person name="Huang B."/>
            <person name="Zhang Y."/>
            <person name="Qu T."/>
            <person name="Ni P."/>
            <person name="Miao G."/>
            <person name="Wang J."/>
            <person name="Wang Q."/>
            <person name="Steinberg C.E."/>
            <person name="Wang H."/>
            <person name="Li N."/>
            <person name="Qian L."/>
            <person name="Zhang G."/>
            <person name="Li Y."/>
            <person name="Yang H."/>
            <person name="Liu X."/>
            <person name="Wang J."/>
            <person name="Yin Y."/>
            <person name="Wang J."/>
        </authorList>
    </citation>
    <scope>NUCLEOTIDE SEQUENCE [LARGE SCALE GENOMIC DNA]</scope>
    <source>
        <strain evidence="2">05x7-T-G4-1.051#20</strain>
    </source>
</reference>
<protein>
    <submittedName>
        <fullName evidence="2">Uncharacterized protein</fullName>
    </submittedName>
</protein>
<evidence type="ECO:0000256" key="1">
    <source>
        <dbReference type="SAM" id="MobiDB-lite"/>
    </source>
</evidence>
<sequence>MGRFLGNPENLESYENSVTIPKSPVGEFIRNDDEMEVEDEESLNDLLKTVLITLRDHPDIIMDILQEQPEETIDITSLPDEGDIDLTKIISEGGLEDLPEYKEKLKFQKPSNLLTSDGTIFLGKIPKSGKPNGKGAKPKPSALKPVITEADMSESKMEDNRESGSEHKTGANEKTEKSASQQTPQDGS</sequence>
<feature type="region of interest" description="Disordered" evidence="1">
    <location>
        <begin position="121"/>
        <end position="188"/>
    </location>
</feature>
<dbReference type="HOGENOM" id="CLU_1442398_0_0_1"/>
<evidence type="ECO:0000313" key="2">
    <source>
        <dbReference type="EMBL" id="EKC23174.1"/>
    </source>
</evidence>
<feature type="compositionally biased region" description="Polar residues" evidence="1">
    <location>
        <begin position="178"/>
        <end position="188"/>
    </location>
</feature>
<organism evidence="2">
    <name type="scientific">Magallana gigas</name>
    <name type="common">Pacific oyster</name>
    <name type="synonym">Crassostrea gigas</name>
    <dbReference type="NCBI Taxonomy" id="29159"/>
    <lineage>
        <taxon>Eukaryota</taxon>
        <taxon>Metazoa</taxon>
        <taxon>Spiralia</taxon>
        <taxon>Lophotrochozoa</taxon>
        <taxon>Mollusca</taxon>
        <taxon>Bivalvia</taxon>
        <taxon>Autobranchia</taxon>
        <taxon>Pteriomorphia</taxon>
        <taxon>Ostreida</taxon>
        <taxon>Ostreoidea</taxon>
        <taxon>Ostreidae</taxon>
        <taxon>Magallana</taxon>
    </lineage>
</organism>
<proteinExistence type="predicted"/>
<feature type="compositionally biased region" description="Basic and acidic residues" evidence="1">
    <location>
        <begin position="153"/>
        <end position="177"/>
    </location>
</feature>
<dbReference type="EMBL" id="JH816014">
    <property type="protein sequence ID" value="EKC23174.1"/>
    <property type="molecule type" value="Genomic_DNA"/>
</dbReference>
<accession>K1PW14</accession>
<feature type="compositionally biased region" description="Low complexity" evidence="1">
    <location>
        <begin position="126"/>
        <end position="142"/>
    </location>
</feature>
<dbReference type="AlphaFoldDB" id="K1PW14"/>